<dbReference type="InterPro" id="IPR010657">
    <property type="entry name" value="ImpA_N"/>
</dbReference>
<sequence length="494" mass="57828">MLNELSDIEKCGIDCKYEDTYLLIEQEVDKEHCVTQEDTDWTLVYDNTLELLEKKTKDLKLASWWLFSAWKSKSWSGLETSLITFTELLEKFSVDLFPKSLKSKKNIILWLEETLTYELVTEQNKNIITSYISLYEKFLKLNLVVKGMLNSDEENFRKIINFIKPFYDEEKNRGKESLIKEENRQNIDTKTLSFEAITEITSDADATKILNALKKIASLLASYYRKNDFTNLKALRISRFLSWIETDGLPYNERKRTSLYPPSELELDELKKLLAEEKYEEALFLAEEIIEVSPFWIDGHYHVHNIFEKTNNKNLSLEVKNSLISFVKTNEGILDFYFVDDTAFASSRVKKWINEELKTNNSEDETSNDNEFSKKIDALFEQASSGKVKESMSSMATYYSNASTKEEKFNWRLNHAQLAIEFGKKDIALALLEDLQNDIEKFNLDEWNPKLVSKVYSLILSNYTNVDIENNRLEEIYKRLCKSDIKSAFEIELK</sequence>
<dbReference type="NCBIfam" id="TIGR03362">
    <property type="entry name" value="VI_chp_7"/>
    <property type="match status" value="1"/>
</dbReference>
<keyword evidence="3" id="KW-1185">Reference proteome</keyword>
<protein>
    <submittedName>
        <fullName evidence="2">Type VI secretion system protein TssA</fullName>
    </submittedName>
</protein>
<dbReference type="PANTHER" id="PTHR37024">
    <property type="entry name" value="TYPE VI SECRETION SYSTEM DUF2094 AND IMPA-RELATED DOMAIN PROTEIN"/>
    <property type="match status" value="1"/>
</dbReference>
<feature type="domain" description="ImpA N-terminal" evidence="1">
    <location>
        <begin position="3"/>
        <end position="111"/>
    </location>
</feature>
<dbReference type="PANTHER" id="PTHR37024:SF5">
    <property type="entry name" value="IMPA N-TERMINAL DOMAIN-CONTAINING PROTEIN"/>
    <property type="match status" value="1"/>
</dbReference>
<reference evidence="2 3" key="1">
    <citation type="submission" date="2017-10" db="EMBL/GenBank/DDBJ databases">
        <title>Genomics of the genus Arcobacter.</title>
        <authorList>
            <person name="Perez-Cataluna A."/>
            <person name="Figueras M.J."/>
        </authorList>
    </citation>
    <scope>NUCLEOTIDE SEQUENCE [LARGE SCALE GENOMIC DNA]</scope>
    <source>
        <strain evidence="2 3">CECT 8441</strain>
    </source>
</reference>
<dbReference type="Proteomes" id="UP000289758">
    <property type="component" value="Unassembled WGS sequence"/>
</dbReference>
<dbReference type="AlphaFoldDB" id="A0A4Q1AFV7"/>
<proteinExistence type="predicted"/>
<accession>A0A4Q1AFV7</accession>
<dbReference type="Pfam" id="PF06812">
    <property type="entry name" value="ImpA_N"/>
    <property type="match status" value="1"/>
</dbReference>
<gene>
    <name evidence="2" type="ORF">CRV07_13395</name>
</gene>
<evidence type="ECO:0000313" key="3">
    <source>
        <dbReference type="Proteomes" id="UP000289758"/>
    </source>
</evidence>
<organism evidence="2 3">
    <name type="scientific">Halarcobacter ebronensis</name>
    <dbReference type="NCBI Taxonomy" id="1462615"/>
    <lineage>
        <taxon>Bacteria</taxon>
        <taxon>Pseudomonadati</taxon>
        <taxon>Campylobacterota</taxon>
        <taxon>Epsilonproteobacteria</taxon>
        <taxon>Campylobacterales</taxon>
        <taxon>Arcobacteraceae</taxon>
        <taxon>Halarcobacter</taxon>
    </lineage>
</organism>
<evidence type="ECO:0000259" key="1">
    <source>
        <dbReference type="Pfam" id="PF06812"/>
    </source>
</evidence>
<evidence type="ECO:0000313" key="2">
    <source>
        <dbReference type="EMBL" id="RXK02459.1"/>
    </source>
</evidence>
<name>A0A4Q1AFV7_9BACT</name>
<dbReference type="InterPro" id="IPR017739">
    <property type="entry name" value="T6SS-assoc_VCA0119"/>
</dbReference>
<dbReference type="Pfam" id="PF16989">
    <property type="entry name" value="T6SS_VasJ"/>
    <property type="match status" value="1"/>
</dbReference>
<comment type="caution">
    <text evidence="2">The sequence shown here is derived from an EMBL/GenBank/DDBJ whole genome shotgun (WGS) entry which is preliminary data.</text>
</comment>
<dbReference type="EMBL" id="PDKK01000015">
    <property type="protein sequence ID" value="RXK02459.1"/>
    <property type="molecule type" value="Genomic_DNA"/>
</dbReference>